<evidence type="ECO:0000256" key="2">
    <source>
        <dbReference type="ARBA" id="ARBA00004370"/>
    </source>
</evidence>
<dbReference type="InterPro" id="IPR036890">
    <property type="entry name" value="HATPase_C_sf"/>
</dbReference>
<evidence type="ECO:0000259" key="14">
    <source>
        <dbReference type="PROSITE" id="PS50887"/>
    </source>
</evidence>
<gene>
    <name evidence="15" type="ORF">JY500_05250</name>
</gene>
<dbReference type="EC" id="2.7.13.3" evidence="3"/>
<evidence type="ECO:0000256" key="4">
    <source>
        <dbReference type="ARBA" id="ARBA00022553"/>
    </source>
</evidence>
<dbReference type="InterPro" id="IPR003660">
    <property type="entry name" value="HAMP_dom"/>
</dbReference>
<keyword evidence="8" id="KW-0175">Coiled coil</keyword>
<dbReference type="EMBL" id="CP071060">
    <property type="protein sequence ID" value="QSI78052.1"/>
    <property type="molecule type" value="Genomic_DNA"/>
</dbReference>
<comment type="subcellular location">
    <subcellularLocation>
        <location evidence="2">Membrane</location>
    </subcellularLocation>
</comment>
<protein>
    <recommendedName>
        <fullName evidence="3">histidine kinase</fullName>
        <ecNumber evidence="3">2.7.13.3</ecNumber>
    </recommendedName>
</protein>
<dbReference type="InterPro" id="IPR005467">
    <property type="entry name" value="His_kinase_dom"/>
</dbReference>
<evidence type="ECO:0000259" key="11">
    <source>
        <dbReference type="PROSITE" id="PS50109"/>
    </source>
</evidence>
<evidence type="ECO:0000256" key="9">
    <source>
        <dbReference type="SAM" id="MobiDB-lite"/>
    </source>
</evidence>
<feature type="domain" description="HAMP" evidence="13">
    <location>
        <begin position="299"/>
        <end position="351"/>
    </location>
</feature>
<dbReference type="InterPro" id="IPR004358">
    <property type="entry name" value="Sig_transdc_His_kin-like_C"/>
</dbReference>
<evidence type="ECO:0000256" key="8">
    <source>
        <dbReference type="SAM" id="Coils"/>
    </source>
</evidence>
<dbReference type="SUPFAM" id="SSF47384">
    <property type="entry name" value="Homodimeric domain of signal transducing histidine kinase"/>
    <property type="match status" value="1"/>
</dbReference>
<dbReference type="Gene3D" id="6.10.340.10">
    <property type="match status" value="1"/>
</dbReference>
<dbReference type="CDD" id="cd01949">
    <property type="entry name" value="GGDEF"/>
    <property type="match status" value="1"/>
</dbReference>
<dbReference type="SMART" id="SM00448">
    <property type="entry name" value="REC"/>
    <property type="match status" value="1"/>
</dbReference>
<dbReference type="Proteomes" id="UP000663570">
    <property type="component" value="Chromosome"/>
</dbReference>
<feature type="domain" description="Response regulatory" evidence="12">
    <location>
        <begin position="635"/>
        <end position="752"/>
    </location>
</feature>
<dbReference type="PANTHER" id="PTHR43047:SF72">
    <property type="entry name" value="OSMOSENSING HISTIDINE PROTEIN KINASE SLN1"/>
    <property type="match status" value="1"/>
</dbReference>
<dbReference type="Pfam" id="PF00990">
    <property type="entry name" value="GGDEF"/>
    <property type="match status" value="1"/>
</dbReference>
<feature type="coiled-coil region" evidence="8">
    <location>
        <begin position="758"/>
        <end position="789"/>
    </location>
</feature>
<dbReference type="SUPFAM" id="SSF52172">
    <property type="entry name" value="CheY-like"/>
    <property type="match status" value="1"/>
</dbReference>
<feature type="domain" description="Histidine kinase" evidence="11">
    <location>
        <begin position="373"/>
        <end position="591"/>
    </location>
</feature>
<keyword evidence="10" id="KW-0472">Membrane</keyword>
<dbReference type="InterPro" id="IPR001789">
    <property type="entry name" value="Sig_transdc_resp-reg_receiver"/>
</dbReference>
<evidence type="ECO:0000256" key="6">
    <source>
        <dbReference type="ARBA" id="ARBA00022777"/>
    </source>
</evidence>
<name>A0ABX7M8I5_9RHOO</name>
<proteinExistence type="predicted"/>
<dbReference type="RefSeq" id="WP_206255321.1">
    <property type="nucleotide sequence ID" value="NZ_CP071060.1"/>
</dbReference>
<dbReference type="InterPro" id="IPR043128">
    <property type="entry name" value="Rev_trsase/Diguanyl_cyclase"/>
</dbReference>
<dbReference type="Gene3D" id="3.30.70.270">
    <property type="match status" value="1"/>
</dbReference>
<dbReference type="CDD" id="cd17574">
    <property type="entry name" value="REC_OmpR"/>
    <property type="match status" value="1"/>
</dbReference>
<keyword evidence="10" id="KW-1133">Transmembrane helix</keyword>
<evidence type="ECO:0000256" key="3">
    <source>
        <dbReference type="ARBA" id="ARBA00012438"/>
    </source>
</evidence>
<dbReference type="CDD" id="cd16922">
    <property type="entry name" value="HATPase_EvgS-ArcB-TorS-like"/>
    <property type="match status" value="1"/>
</dbReference>
<dbReference type="PROSITE" id="PS50887">
    <property type="entry name" value="GGDEF"/>
    <property type="match status" value="1"/>
</dbReference>
<evidence type="ECO:0000256" key="7">
    <source>
        <dbReference type="PROSITE-ProRule" id="PRU00169"/>
    </source>
</evidence>
<dbReference type="SUPFAM" id="SSF55874">
    <property type="entry name" value="ATPase domain of HSP90 chaperone/DNA topoisomerase II/histidine kinase"/>
    <property type="match status" value="1"/>
</dbReference>
<feature type="modified residue" description="4-aspartylphosphate" evidence="7">
    <location>
        <position position="685"/>
    </location>
</feature>
<feature type="region of interest" description="Disordered" evidence="9">
    <location>
        <begin position="607"/>
        <end position="626"/>
    </location>
</feature>
<dbReference type="InterPro" id="IPR000160">
    <property type="entry name" value="GGDEF_dom"/>
</dbReference>
<feature type="coiled-coil region" evidence="8">
    <location>
        <begin position="339"/>
        <end position="366"/>
    </location>
</feature>
<dbReference type="Gene3D" id="3.30.565.10">
    <property type="entry name" value="Histidine kinase-like ATPase, C-terminal domain"/>
    <property type="match status" value="1"/>
</dbReference>
<comment type="catalytic activity">
    <reaction evidence="1">
        <text>ATP + protein L-histidine = ADP + protein N-phospho-L-histidine.</text>
        <dbReference type="EC" id="2.7.13.3"/>
    </reaction>
</comment>
<dbReference type="InterPro" id="IPR011006">
    <property type="entry name" value="CheY-like_superfamily"/>
</dbReference>
<keyword evidence="4 7" id="KW-0597">Phosphoprotein</keyword>
<dbReference type="PRINTS" id="PR00344">
    <property type="entry name" value="BCTRLSENSOR"/>
</dbReference>
<dbReference type="InterPro" id="IPR036097">
    <property type="entry name" value="HisK_dim/P_sf"/>
</dbReference>
<dbReference type="Pfam" id="PF00072">
    <property type="entry name" value="Response_reg"/>
    <property type="match status" value="1"/>
</dbReference>
<dbReference type="SMART" id="SM00388">
    <property type="entry name" value="HisKA"/>
    <property type="match status" value="1"/>
</dbReference>
<evidence type="ECO:0000313" key="16">
    <source>
        <dbReference type="Proteomes" id="UP000663570"/>
    </source>
</evidence>
<dbReference type="InterPro" id="IPR029787">
    <property type="entry name" value="Nucleotide_cyclase"/>
</dbReference>
<dbReference type="SUPFAM" id="SSF55073">
    <property type="entry name" value="Nucleotide cyclase"/>
    <property type="match status" value="1"/>
</dbReference>
<dbReference type="PROSITE" id="PS50109">
    <property type="entry name" value="HIS_KIN"/>
    <property type="match status" value="1"/>
</dbReference>
<organism evidence="15 16">
    <name type="scientific">Niveibacterium microcysteis</name>
    <dbReference type="NCBI Taxonomy" id="2811415"/>
    <lineage>
        <taxon>Bacteria</taxon>
        <taxon>Pseudomonadati</taxon>
        <taxon>Pseudomonadota</taxon>
        <taxon>Betaproteobacteria</taxon>
        <taxon>Rhodocyclales</taxon>
        <taxon>Rhodocyclaceae</taxon>
        <taxon>Niveibacterium</taxon>
    </lineage>
</organism>
<evidence type="ECO:0000259" key="12">
    <source>
        <dbReference type="PROSITE" id="PS50110"/>
    </source>
</evidence>
<keyword evidence="10" id="KW-0812">Transmembrane</keyword>
<keyword evidence="16" id="KW-1185">Reference proteome</keyword>
<dbReference type="Pfam" id="PF00512">
    <property type="entry name" value="HisKA"/>
    <property type="match status" value="1"/>
</dbReference>
<dbReference type="NCBIfam" id="TIGR00254">
    <property type="entry name" value="GGDEF"/>
    <property type="match status" value="1"/>
</dbReference>
<dbReference type="SMART" id="SM00267">
    <property type="entry name" value="GGDEF"/>
    <property type="match status" value="1"/>
</dbReference>
<dbReference type="InterPro" id="IPR003661">
    <property type="entry name" value="HisK_dim/P_dom"/>
</dbReference>
<sequence length="1102" mass="120704">MLRSFRSTILVFILTAALVPVLTVSIPYIWHVYASTRDGAVTELRLTAERLATEIRHELSFAASRFLAAAHDKDLALSISSPFFGTRATAIADEFIRESPAVAANFLLDKNYELIDVVPEPAGIAELGPLLAYIRAAMPDPQRYREHGLWLKLSDARLANQLLRVAGNEGKAADPRLLVLVTPLFLQRYSRQTPMEGLVVAVIPLASLRETANRYLARAQSVSLDFDDAPAQGARDDVQQAQARVEGGSAAGELPRLIVSVSEPNSVRFADLRRTLWLLCLLLVVAVGTLALAVTYLGRRLGRPLRELETLARDYAEGRYAAAPASSGFAEFRRVYSTLSEMGQRISRQLDELRNTNEQLQQADKLKDDFLASTSHELRTPLHGIIGIASSLLDGAAGDLSPKVFRNVRLIEQSGKRLETLVNDILDFSKIKNRALALELRPVELSSLVDIVLSLHEAAAQRVGLELVNEVPADLPPAWADEYRLQQVLHNLVGNAIKFTPEGTVTVRASAAAGELRLSVADTGIGIPAEKRDLIFDPFVQVEGSLTRRHAGTGLGLSISRQLVELHGGTLAVDCPAEGGTVFTLTLRAAEGEVPVDVTTLRHRLPGFTLPDDEPGDDADAPALSADSLPRHDASVLIVDDEPINLEILSNYFYNEPYTLHRASSGAEALEMLEAHGPVDLLLLDVMMPKMSGFEVCRRIRENPRFAATSILFLTAREQAQDIHQGFALGANDYLIKPISRVELLTRCRYHIHYGRVKNELALLNQSLEQKVEARTQELQETLAIIQRNSDVFRALLEISIELQGDEDLASSVGGSLAKLSALYPGRGFAVLLGGAGARQAFVSGSVAEPGAGIADAWAGDEHFPTADWLTAHDMIALPLIGPRRIGLGRMLAWPAALDQHEREVVELYGRQLSAVAANRRLQDELERIALTDALTGAFNRRYFEQTLLQMRYTQQRCPERHFGLISIDVNGLKTTNDLYGHEAGDALICAVVEMVAGALRQSDMVCRIGGDEFVILAQDATLDACEHLVARLEERQRQTRIVVDTPQGRLTLPVSFSIGYASSEETPTDALQRVADQRMYTRKQAHYASLPEAAGAPPEAL</sequence>
<feature type="transmembrane region" description="Helical" evidence="10">
    <location>
        <begin position="276"/>
        <end position="297"/>
    </location>
</feature>
<dbReference type="Gene3D" id="1.10.287.130">
    <property type="match status" value="1"/>
</dbReference>
<evidence type="ECO:0000256" key="10">
    <source>
        <dbReference type="SAM" id="Phobius"/>
    </source>
</evidence>
<reference evidence="15 16" key="1">
    <citation type="submission" date="2021-02" db="EMBL/GenBank/DDBJ databases">
        <title>Niveibacterium changnyeongensis HC41.</title>
        <authorList>
            <person name="Kang M."/>
        </authorList>
    </citation>
    <scope>NUCLEOTIDE SEQUENCE [LARGE SCALE GENOMIC DNA]</scope>
    <source>
        <strain evidence="15 16">HC41</strain>
    </source>
</reference>
<dbReference type="Pfam" id="PF02518">
    <property type="entry name" value="HATPase_c"/>
    <property type="match status" value="1"/>
</dbReference>
<dbReference type="SMART" id="SM00387">
    <property type="entry name" value="HATPase_c"/>
    <property type="match status" value="1"/>
</dbReference>
<dbReference type="PANTHER" id="PTHR43047">
    <property type="entry name" value="TWO-COMPONENT HISTIDINE PROTEIN KINASE"/>
    <property type="match status" value="1"/>
</dbReference>
<keyword evidence="6" id="KW-0418">Kinase</keyword>
<feature type="compositionally biased region" description="Acidic residues" evidence="9">
    <location>
        <begin position="611"/>
        <end position="620"/>
    </location>
</feature>
<dbReference type="PROSITE" id="PS50110">
    <property type="entry name" value="RESPONSE_REGULATORY"/>
    <property type="match status" value="1"/>
</dbReference>
<dbReference type="CDD" id="cd00082">
    <property type="entry name" value="HisKA"/>
    <property type="match status" value="1"/>
</dbReference>
<feature type="domain" description="GGDEF" evidence="14">
    <location>
        <begin position="961"/>
        <end position="1094"/>
    </location>
</feature>
<evidence type="ECO:0000256" key="1">
    <source>
        <dbReference type="ARBA" id="ARBA00000085"/>
    </source>
</evidence>
<dbReference type="Gene3D" id="3.40.50.2300">
    <property type="match status" value="1"/>
</dbReference>
<dbReference type="InterPro" id="IPR003594">
    <property type="entry name" value="HATPase_dom"/>
</dbReference>
<keyword evidence="5" id="KW-0808">Transferase</keyword>
<evidence type="ECO:0000259" key="13">
    <source>
        <dbReference type="PROSITE" id="PS50885"/>
    </source>
</evidence>
<accession>A0ABX7M8I5</accession>
<dbReference type="PROSITE" id="PS50885">
    <property type="entry name" value="HAMP"/>
    <property type="match status" value="1"/>
</dbReference>
<evidence type="ECO:0000256" key="5">
    <source>
        <dbReference type="ARBA" id="ARBA00022679"/>
    </source>
</evidence>
<evidence type="ECO:0000313" key="15">
    <source>
        <dbReference type="EMBL" id="QSI78052.1"/>
    </source>
</evidence>